<keyword evidence="1" id="KW-1133">Transmembrane helix</keyword>
<keyword evidence="1" id="KW-0472">Membrane</keyword>
<dbReference type="EMBL" id="CP000267">
    <property type="protein sequence ID" value="ABD68880.1"/>
    <property type="molecule type" value="Genomic_DNA"/>
</dbReference>
<dbReference type="KEGG" id="rfr:Rfer_1142"/>
<dbReference type="Proteomes" id="UP000008332">
    <property type="component" value="Chromosome"/>
</dbReference>
<sequence>MVEFRHILIIRFYWGRFMKNLRATGVGAVSLLATGVSLAQGGNMMNGGTWGTGWMGGYGGGSMILLLIVVVALVAWVVKRGDK</sequence>
<keyword evidence="3" id="KW-1185">Reference proteome</keyword>
<evidence type="ECO:0000313" key="3">
    <source>
        <dbReference type="Proteomes" id="UP000008332"/>
    </source>
</evidence>
<evidence type="ECO:0000313" key="2">
    <source>
        <dbReference type="EMBL" id="ABD68880.1"/>
    </source>
</evidence>
<feature type="transmembrane region" description="Helical" evidence="1">
    <location>
        <begin position="55"/>
        <end position="78"/>
    </location>
</feature>
<proteinExistence type="predicted"/>
<dbReference type="AlphaFoldDB" id="Q21ZC3"/>
<keyword evidence="1" id="KW-0812">Transmembrane</keyword>
<organism evidence="2 3">
    <name type="scientific">Albidiferax ferrireducens (strain ATCC BAA-621 / DSM 15236 / T118)</name>
    <name type="common">Rhodoferax ferrireducens</name>
    <dbReference type="NCBI Taxonomy" id="338969"/>
    <lineage>
        <taxon>Bacteria</taxon>
        <taxon>Pseudomonadati</taxon>
        <taxon>Pseudomonadota</taxon>
        <taxon>Betaproteobacteria</taxon>
        <taxon>Burkholderiales</taxon>
        <taxon>Comamonadaceae</taxon>
        <taxon>Rhodoferax</taxon>
    </lineage>
</organism>
<protein>
    <submittedName>
        <fullName evidence="2">Uncharacterized protein</fullName>
    </submittedName>
</protein>
<dbReference type="eggNOG" id="ENOG5034CB4">
    <property type="taxonomic scope" value="Bacteria"/>
</dbReference>
<dbReference type="HOGENOM" id="CLU_2540342_0_0_4"/>
<reference evidence="3" key="1">
    <citation type="submission" date="2006-02" db="EMBL/GenBank/DDBJ databases">
        <title>Complete sequence of chromosome of Rhodoferax ferrireducens DSM 15236.</title>
        <authorList>
            <person name="Copeland A."/>
            <person name="Lucas S."/>
            <person name="Lapidus A."/>
            <person name="Barry K."/>
            <person name="Detter J.C."/>
            <person name="Glavina del Rio T."/>
            <person name="Hammon N."/>
            <person name="Israni S."/>
            <person name="Pitluck S."/>
            <person name="Brettin T."/>
            <person name="Bruce D."/>
            <person name="Han C."/>
            <person name="Tapia R."/>
            <person name="Gilna P."/>
            <person name="Kiss H."/>
            <person name="Schmutz J."/>
            <person name="Larimer F."/>
            <person name="Land M."/>
            <person name="Kyrpides N."/>
            <person name="Ivanova N."/>
            <person name="Richardson P."/>
        </authorList>
    </citation>
    <scope>NUCLEOTIDE SEQUENCE [LARGE SCALE GENOMIC DNA]</scope>
    <source>
        <strain evidence="3">ATCC BAA-621 / DSM 15236 / T118</strain>
    </source>
</reference>
<name>Q21ZC3_ALBFT</name>
<gene>
    <name evidence="2" type="ordered locus">Rfer_1142</name>
</gene>
<accession>Q21ZC3</accession>
<evidence type="ECO:0000256" key="1">
    <source>
        <dbReference type="SAM" id="Phobius"/>
    </source>
</evidence>